<evidence type="ECO:0000259" key="2">
    <source>
        <dbReference type="Pfam" id="PF17919"/>
    </source>
</evidence>
<dbReference type="Pfam" id="PF17919">
    <property type="entry name" value="RT_RNaseH_2"/>
    <property type="match status" value="1"/>
</dbReference>
<dbReference type="EMBL" id="SSTE01000903">
    <property type="protein sequence ID" value="KAA0066301.1"/>
    <property type="molecule type" value="Genomic_DNA"/>
</dbReference>
<dbReference type="PANTHER" id="PTHR37984:SF5">
    <property type="entry name" value="PROTEIN NYNRIN-LIKE"/>
    <property type="match status" value="1"/>
</dbReference>
<dbReference type="AlphaFoldDB" id="A0A5A7VKY5"/>
<dbReference type="FunFam" id="3.30.70.270:FF:000020">
    <property type="entry name" value="Transposon Tf2-6 polyprotein-like Protein"/>
    <property type="match status" value="1"/>
</dbReference>
<evidence type="ECO:0000313" key="5">
    <source>
        <dbReference type="EMBL" id="TYK00976.1"/>
    </source>
</evidence>
<reference evidence="6 7" key="1">
    <citation type="submission" date="2019-08" db="EMBL/GenBank/DDBJ databases">
        <title>Draft genome sequences of two oriental melons (Cucumis melo L. var makuwa).</title>
        <authorList>
            <person name="Kwon S.-Y."/>
        </authorList>
    </citation>
    <scope>NUCLEOTIDE SEQUENCE [LARGE SCALE GENOMIC DNA]</scope>
    <source>
        <strain evidence="7">cv. Chang Bougi</strain>
        <strain evidence="6">cv. SW 3</strain>
        <tissue evidence="4">Leaf</tissue>
    </source>
</reference>
<keyword evidence="1" id="KW-0511">Multifunctional enzyme</keyword>
<accession>A0A5A7VKY5</accession>
<dbReference type="PANTHER" id="PTHR37984">
    <property type="entry name" value="PROTEIN CBG26694"/>
    <property type="match status" value="1"/>
</dbReference>
<dbReference type="GO" id="GO:0003824">
    <property type="term" value="F:catalytic activity"/>
    <property type="evidence" value="ECO:0007669"/>
    <property type="project" value="UniProtKB-KW"/>
</dbReference>
<dbReference type="Gene3D" id="1.10.340.70">
    <property type="match status" value="1"/>
</dbReference>
<dbReference type="EMBL" id="SSTD01016371">
    <property type="protein sequence ID" value="TYK00976.1"/>
    <property type="molecule type" value="Genomic_DNA"/>
</dbReference>
<organism evidence="4 6">
    <name type="scientific">Cucumis melo var. makuwa</name>
    <name type="common">Oriental melon</name>
    <dbReference type="NCBI Taxonomy" id="1194695"/>
    <lineage>
        <taxon>Eukaryota</taxon>
        <taxon>Viridiplantae</taxon>
        <taxon>Streptophyta</taxon>
        <taxon>Embryophyta</taxon>
        <taxon>Tracheophyta</taxon>
        <taxon>Spermatophyta</taxon>
        <taxon>Magnoliopsida</taxon>
        <taxon>eudicotyledons</taxon>
        <taxon>Gunneridae</taxon>
        <taxon>Pentapetalae</taxon>
        <taxon>rosids</taxon>
        <taxon>fabids</taxon>
        <taxon>Cucurbitales</taxon>
        <taxon>Cucurbitaceae</taxon>
        <taxon>Benincaseae</taxon>
        <taxon>Cucumis</taxon>
    </lineage>
</organism>
<evidence type="ECO:0000313" key="6">
    <source>
        <dbReference type="Proteomes" id="UP000321393"/>
    </source>
</evidence>
<dbReference type="Pfam" id="PF17921">
    <property type="entry name" value="Integrase_H2C2"/>
    <property type="match status" value="1"/>
</dbReference>
<dbReference type="SUPFAM" id="SSF53098">
    <property type="entry name" value="Ribonuclease H-like"/>
    <property type="match status" value="1"/>
</dbReference>
<sequence>MAPKELKELKTQLQELVDKGYIRLSVSPWGAPVLFVKKKDGTLRLCINYRQLNKVPISNKYSLPRIDDLFDQLKGHVVSAEGIYVDPQKIEAIFNWEQPTTITEVRSFLGLAGYYRHFMEGFSKLALSLTNLTKKDSKFEWTNKCEQSFQELKKRLVSSPILTLPTPGVEFEIYCDASHQGLGCVLMQEGKVVAYTSRQLKTHEYNYPMHDLELAIVILALKIWRHYLFDYDCTIEYHPGKANVVADALSRKSRQSKASLNAISTTLLRDLKISSAVVVVNQNECLFAHFQVRPTLVNDIIQAQFEDVVLKKIAEENQILEEAHSSVYAMHPGSTRMYRTLKKNYWWLVPEWKWKHVTMNFLFGFPRTPSGYDGIWVIVDRLTKIARFIPVKRFEIYFQVLAKLQNALGTKLHFSTTFHPQTDVTIPVSEWHHMRYCMVNDVELLFVGMKLVKES</sequence>
<evidence type="ECO:0000256" key="1">
    <source>
        <dbReference type="ARBA" id="ARBA00023268"/>
    </source>
</evidence>
<dbReference type="InterPro" id="IPR050951">
    <property type="entry name" value="Retrovirus_Pol_polyprotein"/>
</dbReference>
<name>A0A5A7VKY5_CUCMM</name>
<dbReference type="InterPro" id="IPR043502">
    <property type="entry name" value="DNA/RNA_pol_sf"/>
</dbReference>
<dbReference type="InterPro" id="IPR041577">
    <property type="entry name" value="RT_RNaseH_2"/>
</dbReference>
<feature type="domain" description="Reverse transcriptase/retrotransposon-derived protein RNase H-like" evidence="2">
    <location>
        <begin position="141"/>
        <end position="234"/>
    </location>
</feature>
<evidence type="ECO:0000259" key="3">
    <source>
        <dbReference type="Pfam" id="PF17921"/>
    </source>
</evidence>
<dbReference type="InterPro" id="IPR043128">
    <property type="entry name" value="Rev_trsase/Diguanyl_cyclase"/>
</dbReference>
<dbReference type="Gene3D" id="3.10.10.10">
    <property type="entry name" value="HIV Type 1 Reverse Transcriptase, subunit A, domain 1"/>
    <property type="match status" value="1"/>
</dbReference>
<dbReference type="SUPFAM" id="SSF56672">
    <property type="entry name" value="DNA/RNA polymerases"/>
    <property type="match status" value="1"/>
</dbReference>
<evidence type="ECO:0000313" key="7">
    <source>
        <dbReference type="Proteomes" id="UP000321947"/>
    </source>
</evidence>
<dbReference type="InterPro" id="IPR041588">
    <property type="entry name" value="Integrase_H2C2"/>
</dbReference>
<comment type="caution">
    <text evidence="4">The sequence shown here is derived from an EMBL/GenBank/DDBJ whole genome shotgun (WGS) entry which is preliminary data.</text>
</comment>
<dbReference type="Proteomes" id="UP000321393">
    <property type="component" value="Unassembled WGS sequence"/>
</dbReference>
<dbReference type="InterPro" id="IPR012337">
    <property type="entry name" value="RNaseH-like_sf"/>
</dbReference>
<evidence type="ECO:0008006" key="8">
    <source>
        <dbReference type="Google" id="ProtNLM"/>
    </source>
</evidence>
<dbReference type="Proteomes" id="UP000321947">
    <property type="component" value="Unassembled WGS sequence"/>
</dbReference>
<proteinExistence type="predicted"/>
<dbReference type="OrthoDB" id="415724at2759"/>
<protein>
    <recommendedName>
        <fullName evidence="8">DNA/RNA polymerases superfamily protein</fullName>
    </recommendedName>
</protein>
<evidence type="ECO:0000313" key="4">
    <source>
        <dbReference type="EMBL" id="KAA0066301.1"/>
    </source>
</evidence>
<feature type="domain" description="Integrase zinc-binding" evidence="3">
    <location>
        <begin position="316"/>
        <end position="347"/>
    </location>
</feature>
<dbReference type="CDD" id="cd09274">
    <property type="entry name" value="RNase_HI_RT_Ty3"/>
    <property type="match status" value="1"/>
</dbReference>
<gene>
    <name evidence="5" type="ORF">E5676_scaffold602G001640</name>
    <name evidence="4" type="ORF">E6C27_scaffold21G003540</name>
</gene>
<dbReference type="Gene3D" id="3.30.70.270">
    <property type="match status" value="2"/>
</dbReference>